<organism evidence="2">
    <name type="scientific">Rhizophora mucronata</name>
    <name type="common">Asiatic mangrove</name>
    <dbReference type="NCBI Taxonomy" id="61149"/>
    <lineage>
        <taxon>Eukaryota</taxon>
        <taxon>Viridiplantae</taxon>
        <taxon>Streptophyta</taxon>
        <taxon>Embryophyta</taxon>
        <taxon>Tracheophyta</taxon>
        <taxon>Spermatophyta</taxon>
        <taxon>Magnoliopsida</taxon>
        <taxon>eudicotyledons</taxon>
        <taxon>Gunneridae</taxon>
        <taxon>Pentapetalae</taxon>
        <taxon>rosids</taxon>
        <taxon>fabids</taxon>
        <taxon>Malpighiales</taxon>
        <taxon>Rhizophoraceae</taxon>
        <taxon>Rhizophora</taxon>
    </lineage>
</organism>
<dbReference type="AlphaFoldDB" id="A0A2P2K7T9"/>
<keyword evidence="1" id="KW-0812">Transmembrane</keyword>
<accession>A0A2P2K7T9</accession>
<evidence type="ECO:0000313" key="2">
    <source>
        <dbReference type="EMBL" id="MBX01810.1"/>
    </source>
</evidence>
<keyword evidence="1" id="KW-0472">Membrane</keyword>
<evidence type="ECO:0000256" key="1">
    <source>
        <dbReference type="SAM" id="Phobius"/>
    </source>
</evidence>
<reference evidence="2" key="1">
    <citation type="submission" date="2018-02" db="EMBL/GenBank/DDBJ databases">
        <title>Rhizophora mucronata_Transcriptome.</title>
        <authorList>
            <person name="Meera S.P."/>
            <person name="Sreeshan A."/>
            <person name="Augustine A."/>
        </authorList>
    </citation>
    <scope>NUCLEOTIDE SEQUENCE</scope>
    <source>
        <tissue evidence="2">Leaf</tissue>
    </source>
</reference>
<protein>
    <submittedName>
        <fullName evidence="2">Annexin</fullName>
    </submittedName>
</protein>
<dbReference type="EMBL" id="GGEC01021326">
    <property type="protein sequence ID" value="MBX01810.1"/>
    <property type="molecule type" value="Transcribed_RNA"/>
</dbReference>
<keyword evidence="1" id="KW-1133">Transmembrane helix</keyword>
<feature type="transmembrane region" description="Helical" evidence="1">
    <location>
        <begin position="12"/>
        <end position="32"/>
    </location>
</feature>
<name>A0A2P2K7T9_RHIMU</name>
<sequence length="54" mass="6304">MMPFNCTRLSRVLYSLHFLDSLLGIFVFFPLWHMSPSLGNLGVHLLIPFDSFKF</sequence>
<proteinExistence type="predicted"/>